<dbReference type="AlphaFoldDB" id="A0A8R1Y8B3"/>
<dbReference type="EnsemblMetazoa" id="OVOC8833.1">
    <property type="protein sequence ID" value="OVOC8833.1"/>
    <property type="gene ID" value="WBGene00245642"/>
</dbReference>
<evidence type="ECO:0000313" key="1">
    <source>
        <dbReference type="EnsemblMetazoa" id="OVOC8833.1"/>
    </source>
</evidence>
<evidence type="ECO:0000313" key="2">
    <source>
        <dbReference type="Proteomes" id="UP000024404"/>
    </source>
</evidence>
<reference evidence="1" key="2">
    <citation type="submission" date="2022-06" db="UniProtKB">
        <authorList>
            <consortium name="EnsemblMetazoa"/>
        </authorList>
    </citation>
    <scope>IDENTIFICATION</scope>
</reference>
<accession>A0A8R1Y8B3</accession>
<dbReference type="Proteomes" id="UP000024404">
    <property type="component" value="Unassembled WGS sequence"/>
</dbReference>
<keyword evidence="2" id="KW-1185">Reference proteome</keyword>
<proteinExistence type="predicted"/>
<name>A0A8R1Y8B3_ONCVO</name>
<protein>
    <submittedName>
        <fullName evidence="1">Uncharacterized protein</fullName>
    </submittedName>
</protein>
<sequence>MNEIKSNRTQIFFGAYPTIYCPVSNKIDSRKLAISREFSDMFDTNRQIDMSYRQKHENFYMLLIIYKQMTILWQMHVQHYHLIKVLKEELLANHLTETIDKYDKLVKNQFQLKNAHWNPSLFSEKRIIEQRKKLRSFTSCQGEKIICDVDRMKYCKERKIYGPNKQNFMPFHCLCSLRPPTKLNGLEIRKG</sequence>
<reference evidence="2" key="1">
    <citation type="submission" date="2013-10" db="EMBL/GenBank/DDBJ databases">
        <title>Genome sequencing of Onchocerca volvulus.</title>
        <authorList>
            <person name="Cotton J."/>
            <person name="Tsai J."/>
            <person name="Stanley E."/>
            <person name="Tracey A."/>
            <person name="Holroyd N."/>
            <person name="Lustigman S."/>
            <person name="Berriman M."/>
        </authorList>
    </citation>
    <scope>NUCLEOTIDE SEQUENCE</scope>
</reference>
<dbReference type="EMBL" id="CMVM020000250">
    <property type="status" value="NOT_ANNOTATED_CDS"/>
    <property type="molecule type" value="Genomic_DNA"/>
</dbReference>
<organism evidence="1 2">
    <name type="scientific">Onchocerca volvulus</name>
    <dbReference type="NCBI Taxonomy" id="6282"/>
    <lineage>
        <taxon>Eukaryota</taxon>
        <taxon>Metazoa</taxon>
        <taxon>Ecdysozoa</taxon>
        <taxon>Nematoda</taxon>
        <taxon>Chromadorea</taxon>
        <taxon>Rhabditida</taxon>
        <taxon>Spirurina</taxon>
        <taxon>Spiruromorpha</taxon>
        <taxon>Filarioidea</taxon>
        <taxon>Onchocercidae</taxon>
        <taxon>Onchocerca</taxon>
    </lineage>
</organism>